<dbReference type="Pfam" id="PF18133">
    <property type="entry name" value="HydF_tetramer"/>
    <property type="match status" value="1"/>
</dbReference>
<comment type="caution">
    <text evidence="4">The sequence shown here is derived from an EMBL/GenBank/DDBJ whole genome shotgun (WGS) entry which is preliminary data.</text>
</comment>
<evidence type="ECO:0000259" key="1">
    <source>
        <dbReference type="Pfam" id="PF01926"/>
    </source>
</evidence>
<feature type="domain" description="Hydrogen maturase F tetramerization" evidence="3">
    <location>
        <begin position="280"/>
        <end position="396"/>
    </location>
</feature>
<evidence type="ECO:0000313" key="5">
    <source>
        <dbReference type="Proteomes" id="UP000886865"/>
    </source>
</evidence>
<dbReference type="EMBL" id="DVJQ01000017">
    <property type="protein sequence ID" value="HIS73753.1"/>
    <property type="molecule type" value="Genomic_DNA"/>
</dbReference>
<dbReference type="Pfam" id="PF01926">
    <property type="entry name" value="MMR_HSR1"/>
    <property type="match status" value="1"/>
</dbReference>
<accession>A0A9D1FHB9</accession>
<dbReference type="Gene3D" id="3.40.50.11420">
    <property type="match status" value="1"/>
</dbReference>
<dbReference type="InterPro" id="IPR040644">
    <property type="entry name" value="HydF_tetramer"/>
</dbReference>
<dbReference type="InterPro" id="IPR023873">
    <property type="entry name" value="FeFe-hyd_GTPase_HydF"/>
</dbReference>
<dbReference type="Pfam" id="PF18128">
    <property type="entry name" value="HydF_dimer"/>
    <property type="match status" value="1"/>
</dbReference>
<dbReference type="PANTHER" id="PTHR42714:SF6">
    <property type="entry name" value="TRANSLATION INITIATION FACTOR IF-2"/>
    <property type="match status" value="1"/>
</dbReference>
<dbReference type="SUPFAM" id="SSF52540">
    <property type="entry name" value="P-loop containing nucleoside triphosphate hydrolases"/>
    <property type="match status" value="1"/>
</dbReference>
<dbReference type="NCBIfam" id="TIGR03918">
    <property type="entry name" value="GTP_HydF"/>
    <property type="match status" value="1"/>
</dbReference>
<dbReference type="PANTHER" id="PTHR42714">
    <property type="entry name" value="TRNA MODIFICATION GTPASE GTPBP3"/>
    <property type="match status" value="1"/>
</dbReference>
<dbReference type="InterPro" id="IPR027417">
    <property type="entry name" value="P-loop_NTPase"/>
</dbReference>
<sequence length="399" mass="44277">MKETRGNRLHIAFLGKMNTGKSSIINALFNREISIVSEVKGTTTDINQKAMELLPIGPISVMDTAGLDDCGYLGEKRVKKTLEVLDRTDAAVVVFDYTGAKECDLELFKTLKEMKIPVLSIINKSDTKEPDKSDIETIEKNSNHTIFTSAKCDKEIIGKIKQGLINILSEEQLTQKSLIGDIIGKNDTVVLVIPIDKEAPKGRIILPQVQTIRDILDNNAISVVCGVENLKETIDNLKTPPKLVITDSQAFREVNKTVDNKIPLTSFSIIFARIKGDLETFANGAKAIDNLDDNDKILICESCSHHPIEDDIGRVKIPNLIKNYSKKNVEFDHVSGHVFPNNIEQYKLIIHCGACMTNRREVLSRISHSNSKNVPITNYGIAIAKCLGILDTALKPFRN</sequence>
<dbReference type="GO" id="GO:0005737">
    <property type="term" value="C:cytoplasm"/>
    <property type="evidence" value="ECO:0007669"/>
    <property type="project" value="TreeGrafter"/>
</dbReference>
<dbReference type="InterPro" id="IPR041606">
    <property type="entry name" value="HydF_dimer"/>
</dbReference>
<evidence type="ECO:0000259" key="2">
    <source>
        <dbReference type="Pfam" id="PF18128"/>
    </source>
</evidence>
<gene>
    <name evidence="4" type="primary">hydF</name>
    <name evidence="4" type="ORF">IAA86_01875</name>
</gene>
<feature type="domain" description="Hydrogen maturase F dimerization" evidence="2">
    <location>
        <begin position="178"/>
        <end position="276"/>
    </location>
</feature>
<dbReference type="InterPro" id="IPR006073">
    <property type="entry name" value="GTP-bd"/>
</dbReference>
<dbReference type="InterPro" id="IPR005225">
    <property type="entry name" value="Small_GTP-bd"/>
</dbReference>
<protein>
    <submittedName>
        <fullName evidence="4">[FeFe] hydrogenase H-cluster maturation GTPase HydF</fullName>
    </submittedName>
</protein>
<dbReference type="GO" id="GO:0030488">
    <property type="term" value="P:tRNA methylation"/>
    <property type="evidence" value="ECO:0007669"/>
    <property type="project" value="TreeGrafter"/>
</dbReference>
<evidence type="ECO:0000313" key="4">
    <source>
        <dbReference type="EMBL" id="HIS73753.1"/>
    </source>
</evidence>
<reference evidence="4" key="2">
    <citation type="journal article" date="2021" name="PeerJ">
        <title>Extensive microbial diversity within the chicken gut microbiome revealed by metagenomics and culture.</title>
        <authorList>
            <person name="Gilroy R."/>
            <person name="Ravi A."/>
            <person name="Getino M."/>
            <person name="Pursley I."/>
            <person name="Horton D.L."/>
            <person name="Alikhan N.F."/>
            <person name="Baker D."/>
            <person name="Gharbi K."/>
            <person name="Hall N."/>
            <person name="Watson M."/>
            <person name="Adriaenssens E.M."/>
            <person name="Foster-Nyarko E."/>
            <person name="Jarju S."/>
            <person name="Secka A."/>
            <person name="Antonio M."/>
            <person name="Oren A."/>
            <person name="Chaudhuri R.R."/>
            <person name="La Ragione R."/>
            <person name="Hildebrand F."/>
            <person name="Pallen M.J."/>
        </authorList>
    </citation>
    <scope>NUCLEOTIDE SEQUENCE</scope>
    <source>
        <strain evidence="4">CHK152-2871</strain>
    </source>
</reference>
<dbReference type="GO" id="GO:0002098">
    <property type="term" value="P:tRNA wobble uridine modification"/>
    <property type="evidence" value="ECO:0007669"/>
    <property type="project" value="TreeGrafter"/>
</dbReference>
<dbReference type="NCBIfam" id="TIGR00231">
    <property type="entry name" value="small_GTP"/>
    <property type="match status" value="1"/>
</dbReference>
<proteinExistence type="predicted"/>
<feature type="domain" description="G" evidence="1">
    <location>
        <begin position="10"/>
        <end position="124"/>
    </location>
</feature>
<reference evidence="4" key="1">
    <citation type="submission" date="2020-10" db="EMBL/GenBank/DDBJ databases">
        <authorList>
            <person name="Gilroy R."/>
        </authorList>
    </citation>
    <scope>NUCLEOTIDE SEQUENCE</scope>
    <source>
        <strain evidence="4">CHK152-2871</strain>
    </source>
</reference>
<dbReference type="AlphaFoldDB" id="A0A9D1FHB9"/>
<dbReference type="CDD" id="cd00880">
    <property type="entry name" value="Era_like"/>
    <property type="match status" value="1"/>
</dbReference>
<organism evidence="4 5">
    <name type="scientific">Candidatus Galligastranaerophilus intestinavium</name>
    <dbReference type="NCBI Taxonomy" id="2840836"/>
    <lineage>
        <taxon>Bacteria</taxon>
        <taxon>Candidatus Galligastranaerophilus</taxon>
    </lineage>
</organism>
<dbReference type="GO" id="GO:0005525">
    <property type="term" value="F:GTP binding"/>
    <property type="evidence" value="ECO:0007669"/>
    <property type="project" value="InterPro"/>
</dbReference>
<dbReference type="Proteomes" id="UP000886865">
    <property type="component" value="Unassembled WGS sequence"/>
</dbReference>
<evidence type="ECO:0000259" key="3">
    <source>
        <dbReference type="Pfam" id="PF18133"/>
    </source>
</evidence>
<dbReference type="Gene3D" id="3.40.50.11410">
    <property type="match status" value="1"/>
</dbReference>
<dbReference type="Gene3D" id="3.40.50.300">
    <property type="entry name" value="P-loop containing nucleotide triphosphate hydrolases"/>
    <property type="match status" value="1"/>
</dbReference>
<name>A0A9D1FHB9_9BACT</name>